<dbReference type="STRING" id="582680.RS86_00675"/>
<dbReference type="EMBL" id="JYIX01000026">
    <property type="protein sequence ID" value="KJL34623.1"/>
    <property type="molecule type" value="Genomic_DNA"/>
</dbReference>
<dbReference type="EC" id="2.3.1.-" evidence="4"/>
<keyword evidence="1 4" id="KW-0808">Transferase</keyword>
<dbReference type="PROSITE" id="PS51186">
    <property type="entry name" value="GNAT"/>
    <property type="match status" value="1"/>
</dbReference>
<dbReference type="Proteomes" id="UP000033740">
    <property type="component" value="Unassembled WGS sequence"/>
</dbReference>
<dbReference type="PANTHER" id="PTHR43877:SF5">
    <property type="entry name" value="BLL8307 PROTEIN"/>
    <property type="match status" value="1"/>
</dbReference>
<dbReference type="Pfam" id="PF00583">
    <property type="entry name" value="Acetyltransf_1"/>
    <property type="match status" value="1"/>
</dbReference>
<dbReference type="PATRIC" id="fig|582680.6.peg.696"/>
<dbReference type="InterPro" id="IPR000182">
    <property type="entry name" value="GNAT_dom"/>
</dbReference>
<evidence type="ECO:0000313" key="4">
    <source>
        <dbReference type="EMBL" id="KJL34623.1"/>
    </source>
</evidence>
<evidence type="ECO:0000259" key="3">
    <source>
        <dbReference type="PROSITE" id="PS51186"/>
    </source>
</evidence>
<dbReference type="GO" id="GO:0016747">
    <property type="term" value="F:acyltransferase activity, transferring groups other than amino-acyl groups"/>
    <property type="evidence" value="ECO:0007669"/>
    <property type="project" value="InterPro"/>
</dbReference>
<dbReference type="PANTHER" id="PTHR43877">
    <property type="entry name" value="AMINOALKYLPHOSPHONATE N-ACETYLTRANSFERASE-RELATED-RELATED"/>
    <property type="match status" value="1"/>
</dbReference>
<reference evidence="4 5" key="1">
    <citation type="submission" date="2015-02" db="EMBL/GenBank/DDBJ databases">
        <title>Draft genome sequences of ten Microbacterium spp. with emphasis on heavy metal contaminated environments.</title>
        <authorList>
            <person name="Corretto E."/>
        </authorList>
    </citation>
    <scope>NUCLEOTIDE SEQUENCE [LARGE SCALE GENOMIC DNA]</scope>
    <source>
        <strain evidence="4 5">ARN176</strain>
    </source>
</reference>
<evidence type="ECO:0000256" key="2">
    <source>
        <dbReference type="ARBA" id="ARBA00023315"/>
    </source>
</evidence>
<dbReference type="InterPro" id="IPR016181">
    <property type="entry name" value="Acyl_CoA_acyltransferase"/>
</dbReference>
<dbReference type="CDD" id="cd04301">
    <property type="entry name" value="NAT_SF"/>
    <property type="match status" value="1"/>
</dbReference>
<comment type="caution">
    <text evidence="4">The sequence shown here is derived from an EMBL/GenBank/DDBJ whole genome shotgun (WGS) entry which is preliminary data.</text>
</comment>
<accession>A0A0F0LN92</accession>
<dbReference type="InterPro" id="IPR050832">
    <property type="entry name" value="Bact_Acetyltransf"/>
</dbReference>
<sequence length="155" mass="16603">MTILIDRVSVSTPELEAFLAAHLRDMEPTAPPESRHALDMTSLLAPGVRLFAATADGALAGTGALAALQPGHEELKSMRTAPAMRGRGVASAILAALLDDARSRGVERISLETGAADWFWPAHRLYAKAGFDECEPFGSYADDPHSLFLTMRLTD</sequence>
<gene>
    <name evidence="4" type="primary">ysnE</name>
    <name evidence="4" type="ORF">RS86_00675</name>
</gene>
<organism evidence="4 5">
    <name type="scientific">Microbacterium azadirachtae</name>
    <dbReference type="NCBI Taxonomy" id="582680"/>
    <lineage>
        <taxon>Bacteria</taxon>
        <taxon>Bacillati</taxon>
        <taxon>Actinomycetota</taxon>
        <taxon>Actinomycetes</taxon>
        <taxon>Micrococcales</taxon>
        <taxon>Microbacteriaceae</taxon>
        <taxon>Microbacterium</taxon>
    </lineage>
</organism>
<dbReference type="AlphaFoldDB" id="A0A0F0LN92"/>
<proteinExistence type="predicted"/>
<dbReference type="SUPFAM" id="SSF55729">
    <property type="entry name" value="Acyl-CoA N-acyltransferases (Nat)"/>
    <property type="match status" value="1"/>
</dbReference>
<keyword evidence="2 4" id="KW-0012">Acyltransferase</keyword>
<name>A0A0F0LN92_9MICO</name>
<dbReference type="Gene3D" id="3.40.630.30">
    <property type="match status" value="1"/>
</dbReference>
<protein>
    <submittedName>
        <fullName evidence="4">Putative N-acetyltransferase YsnE</fullName>
        <ecNumber evidence="4">2.3.1.-</ecNumber>
    </submittedName>
</protein>
<dbReference type="RefSeq" id="WP_045270814.1">
    <property type="nucleotide sequence ID" value="NZ_JYIX01000026.1"/>
</dbReference>
<evidence type="ECO:0000256" key="1">
    <source>
        <dbReference type="ARBA" id="ARBA00022679"/>
    </source>
</evidence>
<feature type="domain" description="N-acetyltransferase" evidence="3">
    <location>
        <begin position="10"/>
        <end position="155"/>
    </location>
</feature>
<evidence type="ECO:0000313" key="5">
    <source>
        <dbReference type="Proteomes" id="UP000033740"/>
    </source>
</evidence>
<keyword evidence="5" id="KW-1185">Reference proteome</keyword>